<comment type="caution">
    <text evidence="2">The sequence shown here is derived from an EMBL/GenBank/DDBJ whole genome shotgun (WGS) entry which is preliminary data.</text>
</comment>
<sequence>MQKFVTIFSVIISSFLWLSSESIAATDDFDFSSFTVTETGDADLTTSTVSINTGAQPITVNNFDIAGIMLGMSFDDVENLFLRGKGLYSPREKDSVIYSIQKDWKYNLDYECRQQGIFAPAELDQCIKSLAKNRGLLYASELHLVRENTGETIVVYFTSNADDNVVWRVLYNNDVNEIEGANEKFIDQQEKKILTFWQGVLDKYGAPNSGTDKWVSSNNSYDPMMTAYYGALDLVDMGSYSSDIALNIQKARENFPAKPYAF</sequence>
<feature type="chain" id="PRO_5039117943" evidence="1">
    <location>
        <begin position="25"/>
        <end position="262"/>
    </location>
</feature>
<accession>A0A9D1MR64</accession>
<name>A0A9D1MR64_9PROT</name>
<reference evidence="2" key="2">
    <citation type="journal article" date="2021" name="PeerJ">
        <title>Extensive microbial diversity within the chicken gut microbiome revealed by metagenomics and culture.</title>
        <authorList>
            <person name="Gilroy R."/>
            <person name="Ravi A."/>
            <person name="Getino M."/>
            <person name="Pursley I."/>
            <person name="Horton D.L."/>
            <person name="Alikhan N.F."/>
            <person name="Baker D."/>
            <person name="Gharbi K."/>
            <person name="Hall N."/>
            <person name="Watson M."/>
            <person name="Adriaenssens E.M."/>
            <person name="Foster-Nyarko E."/>
            <person name="Jarju S."/>
            <person name="Secka A."/>
            <person name="Antonio M."/>
            <person name="Oren A."/>
            <person name="Chaudhuri R.R."/>
            <person name="La Ragione R."/>
            <person name="Hildebrand F."/>
            <person name="Pallen M.J."/>
        </authorList>
    </citation>
    <scope>NUCLEOTIDE SEQUENCE</scope>
    <source>
        <strain evidence="2">CHK136-897</strain>
    </source>
</reference>
<organism evidence="2 3">
    <name type="scientific">Candidatus Enterousia avicola</name>
    <dbReference type="NCBI Taxonomy" id="2840787"/>
    <lineage>
        <taxon>Bacteria</taxon>
        <taxon>Pseudomonadati</taxon>
        <taxon>Pseudomonadota</taxon>
        <taxon>Alphaproteobacteria</taxon>
        <taxon>Candidatus Enterousia</taxon>
    </lineage>
</organism>
<evidence type="ECO:0000313" key="3">
    <source>
        <dbReference type="Proteomes" id="UP000824142"/>
    </source>
</evidence>
<dbReference type="AlphaFoldDB" id="A0A9D1MR64"/>
<dbReference type="Proteomes" id="UP000824142">
    <property type="component" value="Unassembled WGS sequence"/>
</dbReference>
<reference evidence="2" key="1">
    <citation type="submission" date="2020-10" db="EMBL/GenBank/DDBJ databases">
        <authorList>
            <person name="Gilroy R."/>
        </authorList>
    </citation>
    <scope>NUCLEOTIDE SEQUENCE</scope>
    <source>
        <strain evidence="2">CHK136-897</strain>
    </source>
</reference>
<dbReference type="EMBL" id="DVNO01000006">
    <property type="protein sequence ID" value="HIU65218.1"/>
    <property type="molecule type" value="Genomic_DNA"/>
</dbReference>
<gene>
    <name evidence="2" type="ORF">IAC63_01085</name>
</gene>
<evidence type="ECO:0000256" key="1">
    <source>
        <dbReference type="SAM" id="SignalP"/>
    </source>
</evidence>
<keyword evidence="1" id="KW-0732">Signal</keyword>
<proteinExistence type="predicted"/>
<feature type="signal peptide" evidence="1">
    <location>
        <begin position="1"/>
        <end position="24"/>
    </location>
</feature>
<evidence type="ECO:0000313" key="2">
    <source>
        <dbReference type="EMBL" id="HIU65218.1"/>
    </source>
</evidence>
<protein>
    <submittedName>
        <fullName evidence="2">Uncharacterized protein</fullName>
    </submittedName>
</protein>